<evidence type="ECO:0000313" key="3">
    <source>
        <dbReference type="EMBL" id="JAP03312.1"/>
    </source>
</evidence>
<protein>
    <recommendedName>
        <fullName evidence="1">Thioredoxin domain-containing protein 9</fullName>
    </recommendedName>
</protein>
<dbReference type="EMBL" id="GECL01002812">
    <property type="protein sequence ID" value="JAP03312.1"/>
    <property type="molecule type" value="Transcribed_RNA"/>
</dbReference>
<feature type="domain" description="Thioredoxin" evidence="2">
    <location>
        <begin position="63"/>
        <end position="149"/>
    </location>
</feature>
<evidence type="ECO:0000256" key="1">
    <source>
        <dbReference type="ARBA" id="ARBA00026148"/>
    </source>
</evidence>
<dbReference type="InterPro" id="IPR036249">
    <property type="entry name" value="Thioredoxin-like_sf"/>
</dbReference>
<dbReference type="SUPFAM" id="SSF52833">
    <property type="entry name" value="Thioredoxin-like"/>
    <property type="match status" value="1"/>
</dbReference>
<reference evidence="3" key="1">
    <citation type="journal article" date="2018" name="J. Proteomics">
        <title>Exploring the molecular complexity of Triatoma dimidiata sialome.</title>
        <authorList>
            <person name="Santiago P.B."/>
            <person name="de Araujo C.N."/>
            <person name="Charneau S."/>
            <person name="Bastos I.M.D."/>
            <person name="Assumpcao T.C.F."/>
            <person name="Queiroz R.M.L."/>
            <person name="Praca Y.R."/>
            <person name="Cordeiro T.M."/>
            <person name="Garcia C.H.S."/>
            <person name="da Silva I.G."/>
            <person name="Raiol T."/>
            <person name="Motta F.N."/>
            <person name="de Araujo Oliveira J.V."/>
            <person name="de Sousa M.V."/>
            <person name="Ribeiro J.M.C."/>
            <person name="de Santana J.M."/>
        </authorList>
    </citation>
    <scope>NUCLEOTIDE SEQUENCE</scope>
    <source>
        <strain evidence="3">Santander</strain>
        <tissue evidence="3">Salivary glands</tissue>
    </source>
</reference>
<dbReference type="PANTHER" id="PTHR21148">
    <property type="entry name" value="THIOREDOXIN DOMAIN-CONTAINING PROTEIN 9"/>
    <property type="match status" value="1"/>
</dbReference>
<proteinExistence type="predicted"/>
<accession>A0A0V0G5G9</accession>
<organism evidence="3">
    <name type="scientific">Triatoma dimidiata</name>
    <name type="common">Kissing bug</name>
    <name type="synonym">Meccus dimidiatus</name>
    <dbReference type="NCBI Taxonomy" id="72491"/>
    <lineage>
        <taxon>Eukaryota</taxon>
        <taxon>Metazoa</taxon>
        <taxon>Ecdysozoa</taxon>
        <taxon>Arthropoda</taxon>
        <taxon>Hexapoda</taxon>
        <taxon>Insecta</taxon>
        <taxon>Pterygota</taxon>
        <taxon>Neoptera</taxon>
        <taxon>Paraneoptera</taxon>
        <taxon>Hemiptera</taxon>
        <taxon>Heteroptera</taxon>
        <taxon>Panheteroptera</taxon>
        <taxon>Cimicomorpha</taxon>
        <taxon>Reduviidae</taxon>
        <taxon>Triatominae</taxon>
        <taxon>Triatoma</taxon>
    </lineage>
</organism>
<name>A0A0V0G5G9_TRIDM</name>
<dbReference type="AlphaFoldDB" id="A0A0V0G5G9"/>
<evidence type="ECO:0000259" key="2">
    <source>
        <dbReference type="Pfam" id="PF00085"/>
    </source>
</evidence>
<dbReference type="Gene3D" id="3.40.30.10">
    <property type="entry name" value="Glutaredoxin"/>
    <property type="match status" value="1"/>
</dbReference>
<dbReference type="InterPro" id="IPR013766">
    <property type="entry name" value="Thioredoxin_domain"/>
</dbReference>
<dbReference type="Pfam" id="PF00085">
    <property type="entry name" value="Thioredoxin"/>
    <property type="match status" value="1"/>
</dbReference>
<sequence>MDSSKQCADLLKEVVNKVEERVDAELERFSDIETLRKERLKAMKEEAKQFEIWRSNDHGTFSEVEEKNFFDVCKASSNVVVLFYGSSSEACTVFDHHLTILAKRHLETRFIKINKEKAPFLKGRLGINTIPTVVLVKNNKTVGKLIGLTKFGNVLDFPTELMEWRIAQFEVIRYEGDLNIPPIFEYKSVRIAKKRTIRESDDDDDQSDDDYQ</sequence>